<evidence type="ECO:0000313" key="1">
    <source>
        <dbReference type="EMBL" id="SVC68588.1"/>
    </source>
</evidence>
<reference evidence="1" key="1">
    <citation type="submission" date="2018-05" db="EMBL/GenBank/DDBJ databases">
        <authorList>
            <person name="Lanie J.A."/>
            <person name="Ng W.-L."/>
            <person name="Kazmierczak K.M."/>
            <person name="Andrzejewski T.M."/>
            <person name="Davidsen T.M."/>
            <person name="Wayne K.J."/>
            <person name="Tettelin H."/>
            <person name="Glass J.I."/>
            <person name="Rusch D."/>
            <person name="Podicherti R."/>
            <person name="Tsui H.-C.T."/>
            <person name="Winkler M.E."/>
        </authorList>
    </citation>
    <scope>NUCLEOTIDE SEQUENCE</scope>
</reference>
<protein>
    <recommendedName>
        <fullName evidence="2">Peptidase C-terminal archaeal/bacterial domain-containing protein</fullName>
    </recommendedName>
</protein>
<accession>A0A382P780</accession>
<name>A0A382P780_9ZZZZ</name>
<dbReference type="Gene3D" id="2.60.120.380">
    <property type="match status" value="1"/>
</dbReference>
<sequence>MIIMFNFIKHTQLMKKSLSLILFLIFCTQIHAHKPVLNENSSYPPDAPYEIEDPEISKAIYSTLSGAPHFYRIQSEEDFDFYSGILAAKIGDCPLESKFSFEVLDSDFHLLYLADGENFEWTPWYEEYGKQWYWNGPEIGQNFASNRVFKAGTYYIKVFNNANTGQYILAVGDIEKFSLTDIVGLIFSMGEIENAFWESKQCNSV</sequence>
<dbReference type="EMBL" id="UINC01105000">
    <property type="protein sequence ID" value="SVC68588.1"/>
    <property type="molecule type" value="Genomic_DNA"/>
</dbReference>
<dbReference type="AlphaFoldDB" id="A0A382P780"/>
<gene>
    <name evidence="1" type="ORF">METZ01_LOCUS321442</name>
</gene>
<evidence type="ECO:0008006" key="2">
    <source>
        <dbReference type="Google" id="ProtNLM"/>
    </source>
</evidence>
<organism evidence="1">
    <name type="scientific">marine metagenome</name>
    <dbReference type="NCBI Taxonomy" id="408172"/>
    <lineage>
        <taxon>unclassified sequences</taxon>
        <taxon>metagenomes</taxon>
        <taxon>ecological metagenomes</taxon>
    </lineage>
</organism>
<proteinExistence type="predicted"/>